<reference evidence="1" key="1">
    <citation type="submission" date="2014-11" db="EMBL/GenBank/DDBJ databases">
        <authorList>
            <person name="Amaro Gonzalez C."/>
        </authorList>
    </citation>
    <scope>NUCLEOTIDE SEQUENCE</scope>
</reference>
<reference evidence="1" key="2">
    <citation type="journal article" date="2015" name="Fish Shellfish Immunol.">
        <title>Early steps in the European eel (Anguilla anguilla)-Vibrio vulnificus interaction in the gills: Role of the RtxA13 toxin.</title>
        <authorList>
            <person name="Callol A."/>
            <person name="Pajuelo D."/>
            <person name="Ebbesson L."/>
            <person name="Teles M."/>
            <person name="MacKenzie S."/>
            <person name="Amaro C."/>
        </authorList>
    </citation>
    <scope>NUCLEOTIDE SEQUENCE</scope>
</reference>
<dbReference type="EMBL" id="GBXM01012690">
    <property type="protein sequence ID" value="JAH95887.1"/>
    <property type="molecule type" value="Transcribed_RNA"/>
</dbReference>
<dbReference type="AlphaFoldDB" id="A0A0E9WZH8"/>
<accession>A0A0E9WZH8</accession>
<name>A0A0E9WZH8_ANGAN</name>
<sequence>MCVSSMGMFLSAVKGNCRMKSLTNFDNKTSLIQSVSVKKIFQTADPPCPVYVPCPPTPHKQGEAELPEMTKAFDRTATSAVSFEVRQVYAHPFKGISSNPPPKVYFPALDLMFSFYKRGGINLQCAFKLYHVCLGMLMQYKNCQSCHFLVCFQPSFP</sequence>
<protein>
    <submittedName>
        <fullName evidence="1">Uncharacterized protein</fullName>
    </submittedName>
</protein>
<evidence type="ECO:0000313" key="1">
    <source>
        <dbReference type="EMBL" id="JAH95887.1"/>
    </source>
</evidence>
<organism evidence="1">
    <name type="scientific">Anguilla anguilla</name>
    <name type="common">European freshwater eel</name>
    <name type="synonym">Muraena anguilla</name>
    <dbReference type="NCBI Taxonomy" id="7936"/>
    <lineage>
        <taxon>Eukaryota</taxon>
        <taxon>Metazoa</taxon>
        <taxon>Chordata</taxon>
        <taxon>Craniata</taxon>
        <taxon>Vertebrata</taxon>
        <taxon>Euteleostomi</taxon>
        <taxon>Actinopterygii</taxon>
        <taxon>Neopterygii</taxon>
        <taxon>Teleostei</taxon>
        <taxon>Anguilliformes</taxon>
        <taxon>Anguillidae</taxon>
        <taxon>Anguilla</taxon>
    </lineage>
</organism>
<proteinExistence type="predicted"/>